<name>A0A1J4J881_9EUKA</name>
<dbReference type="EMBL" id="MLAK01001251">
    <property type="protein sequence ID" value="OHS95344.1"/>
    <property type="molecule type" value="Genomic_DNA"/>
</dbReference>
<dbReference type="SUPFAM" id="SSF49879">
    <property type="entry name" value="SMAD/FHA domain"/>
    <property type="match status" value="1"/>
</dbReference>
<dbReference type="CDD" id="cd22687">
    <property type="entry name" value="FHA_MCRS1"/>
    <property type="match status" value="1"/>
</dbReference>
<dbReference type="GO" id="GO:0044545">
    <property type="term" value="C:NSL complex"/>
    <property type="evidence" value="ECO:0007669"/>
    <property type="project" value="TreeGrafter"/>
</dbReference>
<dbReference type="InterPro" id="IPR008984">
    <property type="entry name" value="SMAD_FHA_dom_sf"/>
</dbReference>
<dbReference type="OrthoDB" id="10262769at2759"/>
<sequence length="377" mass="44200">MKVNKSFINYLFQLISIENDRLKIIRMKQIENPQDSIKIGEPPRLKVRRKPLTEEALNSLYRAIMYLPLNLLQLVPPLHLYSISELEYYIVNMLHNPPTIELDIDSLRNLMVPFDINEDFAIVSMIRMNPGPFSFELVQRFSYAFKPIRTAHQIANRIEELQMASNEEREYIIQKFADETFKEYLSSQVKDGNSEQLTELNLTKRDFDICTISKPKNPEIPIPPEIDQEINLLSSHRWMFIKERFASNDLAIIRSEKHEFYMRLCAIIIGRNSPQGEVDIDLSYYMKGGCHHVSRQQAILSFQKDYFFYLENIGKRSFRVNGTIVPKGKFCILQPGAIIDFSDILLMFIPNEPLVDKIRKNFNYTVTKAPIKKKRRP</sequence>
<dbReference type="GO" id="GO:0071339">
    <property type="term" value="C:MLL1 complex"/>
    <property type="evidence" value="ECO:0007669"/>
    <property type="project" value="InterPro"/>
</dbReference>
<gene>
    <name evidence="2" type="ORF">TRFO_38533</name>
</gene>
<proteinExistence type="predicted"/>
<dbReference type="GO" id="GO:0045944">
    <property type="term" value="P:positive regulation of transcription by RNA polymerase II"/>
    <property type="evidence" value="ECO:0007669"/>
    <property type="project" value="TreeGrafter"/>
</dbReference>
<organism evidence="2 3">
    <name type="scientific">Tritrichomonas foetus</name>
    <dbReference type="NCBI Taxonomy" id="1144522"/>
    <lineage>
        <taxon>Eukaryota</taxon>
        <taxon>Metamonada</taxon>
        <taxon>Parabasalia</taxon>
        <taxon>Tritrichomonadida</taxon>
        <taxon>Tritrichomonadidae</taxon>
        <taxon>Tritrichomonas</taxon>
    </lineage>
</organism>
<dbReference type="GO" id="GO:0002151">
    <property type="term" value="F:G-quadruplex RNA binding"/>
    <property type="evidence" value="ECO:0007669"/>
    <property type="project" value="InterPro"/>
</dbReference>
<dbReference type="GO" id="GO:0031011">
    <property type="term" value="C:Ino80 complex"/>
    <property type="evidence" value="ECO:0007669"/>
    <property type="project" value="InterPro"/>
</dbReference>
<reference evidence="2" key="1">
    <citation type="submission" date="2016-10" db="EMBL/GenBank/DDBJ databases">
        <authorList>
            <person name="Benchimol M."/>
            <person name="Almeida L.G."/>
            <person name="Vasconcelos A.T."/>
            <person name="Perreira-Neves A."/>
            <person name="Rosa I.A."/>
            <person name="Tasca T."/>
            <person name="Bogo M.R."/>
            <person name="de Souza W."/>
        </authorList>
    </citation>
    <scope>NUCLEOTIDE SEQUENCE [LARGE SCALE GENOMIC DNA]</scope>
    <source>
        <strain evidence="2">K</strain>
    </source>
</reference>
<dbReference type="Proteomes" id="UP000179807">
    <property type="component" value="Unassembled WGS sequence"/>
</dbReference>
<evidence type="ECO:0000259" key="1">
    <source>
        <dbReference type="PROSITE" id="PS50006"/>
    </source>
</evidence>
<feature type="domain" description="FHA" evidence="1">
    <location>
        <begin position="267"/>
        <end position="325"/>
    </location>
</feature>
<dbReference type="GeneID" id="94846802"/>
<dbReference type="AlphaFoldDB" id="A0A1J4J881"/>
<protein>
    <recommendedName>
        <fullName evidence="1">FHA domain-containing protein</fullName>
    </recommendedName>
</protein>
<dbReference type="PANTHER" id="PTHR13233">
    <property type="entry name" value="MICROSPHERULE PROTEIN 1"/>
    <property type="match status" value="1"/>
</dbReference>
<dbReference type="Gene3D" id="2.60.200.20">
    <property type="match status" value="1"/>
</dbReference>
<dbReference type="VEuPathDB" id="TrichDB:TRFO_38533"/>
<dbReference type="PANTHER" id="PTHR13233:SF0">
    <property type="entry name" value="MICROSPHERULE PROTEIN 1"/>
    <property type="match status" value="1"/>
</dbReference>
<keyword evidence="3" id="KW-1185">Reference proteome</keyword>
<dbReference type="PROSITE" id="PS50006">
    <property type="entry name" value="FHA_DOMAIN"/>
    <property type="match status" value="1"/>
</dbReference>
<dbReference type="InterPro" id="IPR037912">
    <property type="entry name" value="MCRS1"/>
</dbReference>
<dbReference type="Pfam" id="PF00498">
    <property type="entry name" value="FHA"/>
    <property type="match status" value="1"/>
</dbReference>
<accession>A0A1J4J881</accession>
<dbReference type="InterPro" id="IPR000253">
    <property type="entry name" value="FHA_dom"/>
</dbReference>
<dbReference type="RefSeq" id="XP_068348481.1">
    <property type="nucleotide sequence ID" value="XM_068512098.1"/>
</dbReference>
<comment type="caution">
    <text evidence="2">The sequence shown here is derived from an EMBL/GenBank/DDBJ whole genome shotgun (WGS) entry which is preliminary data.</text>
</comment>
<evidence type="ECO:0000313" key="2">
    <source>
        <dbReference type="EMBL" id="OHS95344.1"/>
    </source>
</evidence>
<evidence type="ECO:0000313" key="3">
    <source>
        <dbReference type="Proteomes" id="UP000179807"/>
    </source>
</evidence>